<name>A0A9X0YVD4_9BACI</name>
<feature type="transmembrane region" description="Helical" evidence="2">
    <location>
        <begin position="144"/>
        <end position="164"/>
    </location>
</feature>
<reference evidence="3" key="1">
    <citation type="submission" date="2021-03" db="EMBL/GenBank/DDBJ databases">
        <title>Genomic Encyclopedia of Type Strains, Phase IV (KMG-IV): sequencing the most valuable type-strain genomes for metagenomic binning, comparative biology and taxonomic classification.</title>
        <authorList>
            <person name="Goeker M."/>
        </authorList>
    </citation>
    <scope>NUCLEOTIDE SEQUENCE</scope>
    <source>
        <strain evidence="3">DSM 107338</strain>
    </source>
</reference>
<feature type="region of interest" description="Disordered" evidence="1">
    <location>
        <begin position="198"/>
        <end position="218"/>
    </location>
</feature>
<feature type="transmembrane region" description="Helical" evidence="2">
    <location>
        <begin position="48"/>
        <end position="72"/>
    </location>
</feature>
<dbReference type="InterPro" id="IPR024164">
    <property type="entry name" value="KinB-signalling_activ"/>
</dbReference>
<evidence type="ECO:0000256" key="1">
    <source>
        <dbReference type="SAM" id="MobiDB-lite"/>
    </source>
</evidence>
<feature type="transmembrane region" description="Helical" evidence="2">
    <location>
        <begin position="9"/>
        <end position="28"/>
    </location>
</feature>
<keyword evidence="2" id="KW-0472">Membrane</keyword>
<sequence>MNSRNLVNFLWKTFIIGGIAGLVVSFFVKPQDYAMYLSPFDFIEVVGLILFFVGLGLTFSVVSMTGFFAYLFIHRMGLNMFRSFWPTVQVLVIAFVLFDLVYFPYQAANGEVAIYWYILGVLALLAFGWIVAKRKAKETNSKAFVPALFFMVVITTVEWVPGLQVQGSDYAWLMIVPLLACNTYQLLTLHRITKNADEKQTKEKKPSKLGKNANASKA</sequence>
<organism evidence="3 4">
    <name type="scientific">Oceanobacillus polygoni</name>
    <dbReference type="NCBI Taxonomy" id="1235259"/>
    <lineage>
        <taxon>Bacteria</taxon>
        <taxon>Bacillati</taxon>
        <taxon>Bacillota</taxon>
        <taxon>Bacilli</taxon>
        <taxon>Bacillales</taxon>
        <taxon>Bacillaceae</taxon>
        <taxon>Oceanobacillus</taxon>
    </lineage>
</organism>
<gene>
    <name evidence="3" type="ORF">J2Z64_003356</name>
</gene>
<dbReference type="AlphaFoldDB" id="A0A9X0YVD4"/>
<evidence type="ECO:0000313" key="3">
    <source>
        <dbReference type="EMBL" id="MBP2079087.1"/>
    </source>
</evidence>
<keyword evidence="2" id="KW-0812">Transmembrane</keyword>
<dbReference type="GO" id="GO:0045881">
    <property type="term" value="P:positive regulation of sporulation resulting in formation of a cellular spore"/>
    <property type="evidence" value="ECO:0007669"/>
    <property type="project" value="InterPro"/>
</dbReference>
<feature type="transmembrane region" description="Helical" evidence="2">
    <location>
        <begin position="84"/>
        <end position="102"/>
    </location>
</feature>
<evidence type="ECO:0000256" key="2">
    <source>
        <dbReference type="SAM" id="Phobius"/>
    </source>
</evidence>
<dbReference type="EMBL" id="JAGGMB010000012">
    <property type="protein sequence ID" value="MBP2079087.1"/>
    <property type="molecule type" value="Genomic_DNA"/>
</dbReference>
<proteinExistence type="predicted"/>
<dbReference type="OrthoDB" id="2374256at2"/>
<dbReference type="SMART" id="SM01251">
    <property type="entry name" value="KbaA"/>
    <property type="match status" value="1"/>
</dbReference>
<dbReference type="RefSeq" id="WP_149474319.1">
    <property type="nucleotide sequence ID" value="NZ_JAGGMB010000012.1"/>
</dbReference>
<protein>
    <submittedName>
        <fullName evidence="3">KinB signaling pathway activation protein</fullName>
    </submittedName>
</protein>
<keyword evidence="2" id="KW-1133">Transmembrane helix</keyword>
<dbReference type="Proteomes" id="UP001138793">
    <property type="component" value="Unassembled WGS sequence"/>
</dbReference>
<feature type="transmembrane region" description="Helical" evidence="2">
    <location>
        <begin position="170"/>
        <end position="189"/>
    </location>
</feature>
<dbReference type="PIRSF" id="PIRSF029886">
    <property type="entry name" value="KBAA"/>
    <property type="match status" value="1"/>
</dbReference>
<evidence type="ECO:0000313" key="4">
    <source>
        <dbReference type="Proteomes" id="UP001138793"/>
    </source>
</evidence>
<dbReference type="Pfam" id="PF14089">
    <property type="entry name" value="KbaA"/>
    <property type="match status" value="1"/>
</dbReference>
<keyword evidence="4" id="KW-1185">Reference proteome</keyword>
<comment type="caution">
    <text evidence="3">The sequence shown here is derived from an EMBL/GenBank/DDBJ whole genome shotgun (WGS) entry which is preliminary data.</text>
</comment>
<accession>A0A9X0YVD4</accession>
<feature type="transmembrane region" description="Helical" evidence="2">
    <location>
        <begin position="114"/>
        <end position="132"/>
    </location>
</feature>